<dbReference type="InterPro" id="IPR008271">
    <property type="entry name" value="Ser/Thr_kinase_AS"/>
</dbReference>
<feature type="binding site" evidence="7">
    <location>
        <position position="41"/>
    </location>
    <ligand>
        <name>ATP</name>
        <dbReference type="ChEBI" id="CHEBI:30616"/>
    </ligand>
</feature>
<evidence type="ECO:0000256" key="8">
    <source>
        <dbReference type="SAM" id="MobiDB-lite"/>
    </source>
</evidence>
<keyword evidence="11" id="KW-1185">Reference proteome</keyword>
<dbReference type="PROSITE" id="PS50011">
    <property type="entry name" value="PROTEIN_KINASE_DOM"/>
    <property type="match status" value="1"/>
</dbReference>
<dbReference type="SMART" id="SM00220">
    <property type="entry name" value="S_TKc"/>
    <property type="match status" value="1"/>
</dbReference>
<evidence type="ECO:0000256" key="3">
    <source>
        <dbReference type="ARBA" id="ARBA00022679"/>
    </source>
</evidence>
<dbReference type="SUPFAM" id="SSF56112">
    <property type="entry name" value="Protein kinase-like (PK-like)"/>
    <property type="match status" value="1"/>
</dbReference>
<keyword evidence="4 7" id="KW-0547">Nucleotide-binding</keyword>
<evidence type="ECO:0000313" key="11">
    <source>
        <dbReference type="Proteomes" id="UP001595696"/>
    </source>
</evidence>
<evidence type="ECO:0000313" key="10">
    <source>
        <dbReference type="EMBL" id="MFC3962008.1"/>
    </source>
</evidence>
<dbReference type="PROSITE" id="PS00107">
    <property type="entry name" value="PROTEIN_KINASE_ATP"/>
    <property type="match status" value="1"/>
</dbReference>
<dbReference type="Proteomes" id="UP001595696">
    <property type="component" value="Unassembled WGS sequence"/>
</dbReference>
<organism evidence="10 11">
    <name type="scientific">Nocardia jiangsuensis</name>
    <dbReference type="NCBI Taxonomy" id="1691563"/>
    <lineage>
        <taxon>Bacteria</taxon>
        <taxon>Bacillati</taxon>
        <taxon>Actinomycetota</taxon>
        <taxon>Actinomycetes</taxon>
        <taxon>Mycobacteriales</taxon>
        <taxon>Nocardiaceae</taxon>
        <taxon>Nocardia</taxon>
    </lineage>
</organism>
<feature type="compositionally biased region" description="Pro residues" evidence="8">
    <location>
        <begin position="320"/>
        <end position="341"/>
    </location>
</feature>
<dbReference type="Gene3D" id="1.10.510.10">
    <property type="entry name" value="Transferase(Phosphotransferase) domain 1"/>
    <property type="match status" value="1"/>
</dbReference>
<feature type="domain" description="Protein kinase" evidence="9">
    <location>
        <begin position="12"/>
        <end position="277"/>
    </location>
</feature>
<protein>
    <recommendedName>
        <fullName evidence="1">non-specific serine/threonine protein kinase</fullName>
        <ecNumber evidence="1">2.7.11.1</ecNumber>
    </recommendedName>
</protein>
<accession>A0ABV8DPJ9</accession>
<dbReference type="Gene3D" id="3.30.200.20">
    <property type="entry name" value="Phosphorylase Kinase, domain 1"/>
    <property type="match status" value="1"/>
</dbReference>
<dbReference type="RefSeq" id="WP_378611758.1">
    <property type="nucleotide sequence ID" value="NZ_JBHSAX010000007.1"/>
</dbReference>
<evidence type="ECO:0000256" key="5">
    <source>
        <dbReference type="ARBA" id="ARBA00022777"/>
    </source>
</evidence>
<feature type="region of interest" description="Disordered" evidence="8">
    <location>
        <begin position="409"/>
        <end position="443"/>
    </location>
</feature>
<gene>
    <name evidence="10" type="ORF">ACFO0B_08410</name>
</gene>
<dbReference type="EMBL" id="JBHSAX010000007">
    <property type="protein sequence ID" value="MFC3962008.1"/>
    <property type="molecule type" value="Genomic_DNA"/>
</dbReference>
<dbReference type="InterPro" id="IPR017441">
    <property type="entry name" value="Protein_kinase_ATP_BS"/>
</dbReference>
<keyword evidence="6 7" id="KW-0067">ATP-binding</keyword>
<feature type="compositionally biased region" description="Polar residues" evidence="8">
    <location>
        <begin position="355"/>
        <end position="372"/>
    </location>
</feature>
<evidence type="ECO:0000259" key="9">
    <source>
        <dbReference type="PROSITE" id="PS50011"/>
    </source>
</evidence>
<reference evidence="11" key="1">
    <citation type="journal article" date="2019" name="Int. J. Syst. Evol. Microbiol.">
        <title>The Global Catalogue of Microorganisms (GCM) 10K type strain sequencing project: providing services to taxonomists for standard genome sequencing and annotation.</title>
        <authorList>
            <consortium name="The Broad Institute Genomics Platform"/>
            <consortium name="The Broad Institute Genome Sequencing Center for Infectious Disease"/>
            <person name="Wu L."/>
            <person name="Ma J."/>
        </authorList>
    </citation>
    <scope>NUCLEOTIDE SEQUENCE [LARGE SCALE GENOMIC DNA]</scope>
    <source>
        <strain evidence="11">CGMCC 4.7330</strain>
    </source>
</reference>
<dbReference type="EC" id="2.7.11.1" evidence="1"/>
<dbReference type="PANTHER" id="PTHR43289:SF6">
    <property type="entry name" value="SERINE_THREONINE-PROTEIN KINASE NEKL-3"/>
    <property type="match status" value="1"/>
</dbReference>
<dbReference type="GO" id="GO:0016301">
    <property type="term" value="F:kinase activity"/>
    <property type="evidence" value="ECO:0007669"/>
    <property type="project" value="UniProtKB-KW"/>
</dbReference>
<evidence type="ECO:0000256" key="1">
    <source>
        <dbReference type="ARBA" id="ARBA00012513"/>
    </source>
</evidence>
<name>A0ABV8DPJ9_9NOCA</name>
<keyword evidence="5 10" id="KW-0418">Kinase</keyword>
<evidence type="ECO:0000256" key="7">
    <source>
        <dbReference type="PROSITE-ProRule" id="PRU10141"/>
    </source>
</evidence>
<keyword evidence="3" id="KW-0808">Transferase</keyword>
<evidence type="ECO:0000256" key="4">
    <source>
        <dbReference type="ARBA" id="ARBA00022741"/>
    </source>
</evidence>
<keyword evidence="2" id="KW-0723">Serine/threonine-protein kinase</keyword>
<evidence type="ECO:0000256" key="2">
    <source>
        <dbReference type="ARBA" id="ARBA00022527"/>
    </source>
</evidence>
<dbReference type="CDD" id="cd14014">
    <property type="entry name" value="STKc_PknB_like"/>
    <property type="match status" value="1"/>
</dbReference>
<sequence>MTLTPGTVFAGHRIERTLGAGGMGTVYLARHPRLPRSVALKVLDPVAGADPEFRARFRREAELAVQLDHPNIVEIYDRGTEDDLLWMSMRFVAGPDVAELIRADGGRLDPRRAVQILTQAGAGLDSAHRRGLLHRDVKPANLLVADDDGADHVFVTDFGIARSRADDSALTEAGALIATLGYVAPEQIRGDPLDHRADIYALGATLFQMLTGALPFTRSTPAAVLGAHLMEPPPRPSTVVPGLPVGLDAVIATAMAKDREQRFPDCRSFAAAARAALDAVVSQAVSPLAGVPIPPVRSASVPAPSVPAPSDPTLIRPHPDPPASAPPPLPPDASNPVPRAPQPGGSGLGPRAPQPSGSSLVPSASQQVGYPAPATNQRRSLLSGTWFRAAAALAAVLVVGTAVTLAVSPSTVTGTGTPAEPTAMTTTAPPTTTPTTTPSPANPAWGRDADLVALFPGLLPPDPGATGYRGARCTSMNVLNNGGAPALECTQDDGVKYYVWSYRRGDPRRDSDFTTNIENATTREEPWTRPSGTGRVRWSHYPGADTGMLTVKFDDPARAWVVVDANWDFHTGDDLYRRWWPELPL</sequence>
<comment type="caution">
    <text evidence="10">The sequence shown here is derived from an EMBL/GenBank/DDBJ whole genome shotgun (WGS) entry which is preliminary data.</text>
</comment>
<evidence type="ECO:0000256" key="6">
    <source>
        <dbReference type="ARBA" id="ARBA00022840"/>
    </source>
</evidence>
<dbReference type="Pfam" id="PF00069">
    <property type="entry name" value="Pkinase"/>
    <property type="match status" value="1"/>
</dbReference>
<dbReference type="InterPro" id="IPR011009">
    <property type="entry name" value="Kinase-like_dom_sf"/>
</dbReference>
<dbReference type="InterPro" id="IPR000719">
    <property type="entry name" value="Prot_kinase_dom"/>
</dbReference>
<feature type="region of interest" description="Disordered" evidence="8">
    <location>
        <begin position="294"/>
        <end position="372"/>
    </location>
</feature>
<dbReference type="PROSITE" id="PS00108">
    <property type="entry name" value="PROTEIN_KINASE_ST"/>
    <property type="match status" value="1"/>
</dbReference>
<dbReference type="PANTHER" id="PTHR43289">
    <property type="entry name" value="MITOGEN-ACTIVATED PROTEIN KINASE KINASE KINASE 20-RELATED"/>
    <property type="match status" value="1"/>
</dbReference>
<proteinExistence type="predicted"/>